<evidence type="ECO:0000256" key="5">
    <source>
        <dbReference type="ARBA" id="ARBA00022618"/>
    </source>
</evidence>
<feature type="domain" description="Trigger factor ribosome-binding bacterial" evidence="12">
    <location>
        <begin position="1"/>
        <end position="143"/>
    </location>
</feature>
<accession>S3DIU0</accession>
<comment type="domain">
    <text evidence="11">Consists of 3 domains; the N-terminus binds the ribosome, the middle domain has PPIase activity, while the C-terminus has intrinsic chaperone activity on its own.</text>
</comment>
<dbReference type="Gene3D" id="3.30.70.1050">
    <property type="entry name" value="Trigger factor ribosome-binding domain"/>
    <property type="match status" value="1"/>
</dbReference>
<dbReference type="SUPFAM" id="SSF54534">
    <property type="entry name" value="FKBP-like"/>
    <property type="match status" value="1"/>
</dbReference>
<dbReference type="GO" id="GO:0051083">
    <property type="term" value="P:'de novo' cotranslational protein folding"/>
    <property type="evidence" value="ECO:0007669"/>
    <property type="project" value="TreeGrafter"/>
</dbReference>
<comment type="function">
    <text evidence="11">Involved in protein export. Acts as a chaperone by maintaining the newly synthesized protein in an open conformation. Functions as a peptidyl-prolyl cis-trans isomerase.</text>
</comment>
<dbReference type="STRING" id="28176.CF66_2344"/>
<feature type="domain" description="Trigger factor C-terminal" evidence="13">
    <location>
        <begin position="265"/>
        <end position="417"/>
    </location>
</feature>
<keyword evidence="8 11" id="KW-0413">Isomerase</keyword>
<dbReference type="SUPFAM" id="SSF102735">
    <property type="entry name" value="Trigger factor ribosome-binding domain"/>
    <property type="match status" value="1"/>
</dbReference>
<keyword evidence="5 11" id="KW-0132">Cell division</keyword>
<evidence type="ECO:0000259" key="13">
    <source>
        <dbReference type="Pfam" id="PF05698"/>
    </source>
</evidence>
<comment type="catalytic activity">
    <reaction evidence="1 11">
        <text>[protein]-peptidylproline (omega=180) = [protein]-peptidylproline (omega=0)</text>
        <dbReference type="Rhea" id="RHEA:16237"/>
        <dbReference type="Rhea" id="RHEA-COMP:10747"/>
        <dbReference type="Rhea" id="RHEA-COMP:10748"/>
        <dbReference type="ChEBI" id="CHEBI:83833"/>
        <dbReference type="ChEBI" id="CHEBI:83834"/>
        <dbReference type="EC" id="5.2.1.8"/>
    </reaction>
</comment>
<evidence type="ECO:0000256" key="1">
    <source>
        <dbReference type="ARBA" id="ARBA00000971"/>
    </source>
</evidence>
<organism evidence="14 15">
    <name type="scientific">Candidatus Photodesmus katoptron Akat1</name>
    <dbReference type="NCBI Taxonomy" id="1236703"/>
    <lineage>
        <taxon>Bacteria</taxon>
        <taxon>Pseudomonadati</taxon>
        <taxon>Pseudomonadota</taxon>
        <taxon>Gammaproteobacteria</taxon>
        <taxon>Vibrionales</taxon>
        <taxon>Vibrionaceae</taxon>
        <taxon>Candidatus Photodesmus</taxon>
    </lineage>
</organism>
<dbReference type="PANTHER" id="PTHR30560:SF3">
    <property type="entry name" value="TRIGGER FACTOR-LIKE PROTEIN TIG, CHLOROPLASTIC"/>
    <property type="match status" value="1"/>
</dbReference>
<gene>
    <name evidence="11 14" type="primary">tig</name>
    <name evidence="14" type="ORF">O1U_0089</name>
</gene>
<evidence type="ECO:0000313" key="14">
    <source>
        <dbReference type="EMBL" id="EPE37635.1"/>
    </source>
</evidence>
<dbReference type="PIRSF" id="PIRSF003095">
    <property type="entry name" value="Trigger_factor"/>
    <property type="match status" value="1"/>
</dbReference>
<proteinExistence type="inferred from homology"/>
<evidence type="ECO:0000256" key="3">
    <source>
        <dbReference type="ARBA" id="ARBA00013194"/>
    </source>
</evidence>
<name>S3DIU0_9GAMM</name>
<keyword evidence="11" id="KW-0963">Cytoplasm</keyword>
<dbReference type="GO" id="GO:0005737">
    <property type="term" value="C:cytoplasm"/>
    <property type="evidence" value="ECO:0007669"/>
    <property type="project" value="UniProtKB-SubCell"/>
</dbReference>
<dbReference type="GO" id="GO:0051301">
    <property type="term" value="P:cell division"/>
    <property type="evidence" value="ECO:0007669"/>
    <property type="project" value="UniProtKB-KW"/>
</dbReference>
<dbReference type="SUPFAM" id="SSF109998">
    <property type="entry name" value="Triger factor/SurA peptide-binding domain-like"/>
    <property type="match status" value="1"/>
</dbReference>
<comment type="caution">
    <text evidence="14">The sequence shown here is derived from an EMBL/GenBank/DDBJ whole genome shotgun (WGS) entry which is preliminary data.</text>
</comment>
<evidence type="ECO:0000256" key="8">
    <source>
        <dbReference type="ARBA" id="ARBA00023235"/>
    </source>
</evidence>
<keyword evidence="9 11" id="KW-0131">Cell cycle</keyword>
<sequence>MQVTTEILGALKRRLNITVPSSDIENAVIAKLHDITKKRHFNGFRQGKVPIKLVDRIYGKAIRQDVIDKAMQHYFLEAVIKEKMNPVSSPIFFPITDKKGVPLVFMATFEICPKIDLKKLNSILIEKPIVKIQDSDIEEMIYTLRRQQADWVEINTVAEKGNRAIIDCIRFIDNQEIEDNKIKNFSVEIGIDHRIPNLGENIIGKKAGMTFNIETSLPAEHFLEDSNLKCEKAKFQIKIKKVEACKLPEMNSAFFSKFGILNGGLEALKIEVYKNMKRELKQAIKESIKEQIVDGLMATNELNMLPKVLVDKEVSFLRHHLISGNSNENNTVSVDKLPIKFLENKAKRRVISALILSEVIKSEELKVDKQKVQTLMEELSIAYENPLKIINHYKNNEQIMANIHNLALEEQVIEFILTKATVLNKNISFNQIMNR</sequence>
<dbReference type="Gene3D" id="1.10.3120.10">
    <property type="entry name" value="Trigger factor, C-terminal domain"/>
    <property type="match status" value="1"/>
</dbReference>
<evidence type="ECO:0000256" key="7">
    <source>
        <dbReference type="ARBA" id="ARBA00023186"/>
    </source>
</evidence>
<dbReference type="GO" id="GO:0003755">
    <property type="term" value="F:peptidyl-prolyl cis-trans isomerase activity"/>
    <property type="evidence" value="ECO:0007669"/>
    <property type="project" value="UniProtKB-UniRule"/>
</dbReference>
<dbReference type="InterPro" id="IPR036611">
    <property type="entry name" value="Trigger_fac_ribosome-bd_sf"/>
</dbReference>
<dbReference type="InterPro" id="IPR008880">
    <property type="entry name" value="Trigger_fac_C"/>
</dbReference>
<dbReference type="GO" id="GO:0044183">
    <property type="term" value="F:protein folding chaperone"/>
    <property type="evidence" value="ECO:0007669"/>
    <property type="project" value="TreeGrafter"/>
</dbReference>
<dbReference type="Pfam" id="PF05697">
    <property type="entry name" value="Trigger_N"/>
    <property type="match status" value="1"/>
</dbReference>
<comment type="similarity">
    <text evidence="2 11">Belongs to the FKBP-type PPIase family. Tig subfamily.</text>
</comment>
<dbReference type="HAMAP" id="MF_00303">
    <property type="entry name" value="Trigger_factor_Tig"/>
    <property type="match status" value="1"/>
</dbReference>
<evidence type="ECO:0000256" key="10">
    <source>
        <dbReference type="ARBA" id="ARBA00029986"/>
    </source>
</evidence>
<dbReference type="GO" id="GO:0043335">
    <property type="term" value="P:protein unfolding"/>
    <property type="evidence" value="ECO:0007669"/>
    <property type="project" value="TreeGrafter"/>
</dbReference>
<dbReference type="GO" id="GO:0015031">
    <property type="term" value="P:protein transport"/>
    <property type="evidence" value="ECO:0007669"/>
    <property type="project" value="UniProtKB-UniRule"/>
</dbReference>
<dbReference type="NCBIfam" id="TIGR00115">
    <property type="entry name" value="tig"/>
    <property type="match status" value="1"/>
</dbReference>
<dbReference type="InterPro" id="IPR037041">
    <property type="entry name" value="Trigger_fac_C_sf"/>
</dbReference>
<dbReference type="InterPro" id="IPR005215">
    <property type="entry name" value="Trig_fac"/>
</dbReference>
<protein>
    <recommendedName>
        <fullName evidence="4 11">Trigger factor</fullName>
        <shortName evidence="11">TF</shortName>
        <ecNumber evidence="3 11">5.2.1.8</ecNumber>
    </recommendedName>
    <alternativeName>
        <fullName evidence="10 11">PPIase</fullName>
    </alternativeName>
</protein>
<evidence type="ECO:0000256" key="9">
    <source>
        <dbReference type="ARBA" id="ARBA00023306"/>
    </source>
</evidence>
<evidence type="ECO:0000256" key="6">
    <source>
        <dbReference type="ARBA" id="ARBA00023110"/>
    </source>
</evidence>
<dbReference type="EC" id="5.2.1.8" evidence="3 11"/>
<dbReference type="PANTHER" id="PTHR30560">
    <property type="entry name" value="TRIGGER FACTOR CHAPERONE AND PEPTIDYL-PROLYL CIS/TRANS ISOMERASE"/>
    <property type="match status" value="1"/>
</dbReference>
<comment type="subcellular location">
    <subcellularLocation>
        <location evidence="11">Cytoplasm</location>
    </subcellularLocation>
    <text evidence="11">About half TF is bound to the ribosome near the polypeptide exit tunnel while the other half is free in the cytoplasm.</text>
</comment>
<evidence type="ECO:0000256" key="4">
    <source>
        <dbReference type="ARBA" id="ARBA00016902"/>
    </source>
</evidence>
<evidence type="ECO:0000256" key="2">
    <source>
        <dbReference type="ARBA" id="ARBA00005464"/>
    </source>
</evidence>
<keyword evidence="6 11" id="KW-0697">Rotamase</keyword>
<dbReference type="AlphaFoldDB" id="S3DIU0"/>
<dbReference type="Pfam" id="PF05698">
    <property type="entry name" value="Trigger_C"/>
    <property type="match status" value="1"/>
</dbReference>
<dbReference type="Gene3D" id="3.10.50.40">
    <property type="match status" value="1"/>
</dbReference>
<keyword evidence="7 11" id="KW-0143">Chaperone</keyword>
<dbReference type="Proteomes" id="UP000053688">
    <property type="component" value="Unassembled WGS sequence"/>
</dbReference>
<keyword evidence="15" id="KW-1185">Reference proteome</keyword>
<dbReference type="GO" id="GO:0043022">
    <property type="term" value="F:ribosome binding"/>
    <property type="evidence" value="ECO:0007669"/>
    <property type="project" value="TreeGrafter"/>
</dbReference>
<evidence type="ECO:0000256" key="11">
    <source>
        <dbReference type="HAMAP-Rule" id="MF_00303"/>
    </source>
</evidence>
<dbReference type="eggNOG" id="COG0544">
    <property type="taxonomic scope" value="Bacteria"/>
</dbReference>
<dbReference type="EMBL" id="AMSD01000001">
    <property type="protein sequence ID" value="EPE37635.1"/>
    <property type="molecule type" value="Genomic_DNA"/>
</dbReference>
<evidence type="ECO:0000313" key="15">
    <source>
        <dbReference type="Proteomes" id="UP000053688"/>
    </source>
</evidence>
<dbReference type="InterPro" id="IPR046357">
    <property type="entry name" value="PPIase_dom_sf"/>
</dbReference>
<evidence type="ECO:0000259" key="12">
    <source>
        <dbReference type="Pfam" id="PF05697"/>
    </source>
</evidence>
<dbReference type="InterPro" id="IPR027304">
    <property type="entry name" value="Trigger_fact/SurA_dom_sf"/>
</dbReference>
<dbReference type="RefSeq" id="WP_016503433.1">
    <property type="nucleotide sequence ID" value="NZ_AMSD01000001.1"/>
</dbReference>
<dbReference type="InterPro" id="IPR008881">
    <property type="entry name" value="Trigger_fac_ribosome-bd_bac"/>
</dbReference>
<reference evidence="14 15" key="1">
    <citation type="journal article" date="2014" name="Environ. Microbiol.">
        <title>Genomic signatures of obligate host dependence in the luminous bacterial symbiont of a vertebrate.</title>
        <authorList>
            <person name="Hendry T.A."/>
            <person name="de Wet J.R."/>
            <person name="Dunlap P.V."/>
        </authorList>
    </citation>
    <scope>NUCLEOTIDE SEQUENCE [LARGE SCALE GENOMIC DNA]</scope>
    <source>
        <strain evidence="14 15">Akat1</strain>
    </source>
</reference>